<evidence type="ECO:0000313" key="2">
    <source>
        <dbReference type="EMBL" id="CAK7940373.1"/>
    </source>
</evidence>
<organism evidence="2 3">
    <name type="scientific">Peronospora matthiolae</name>
    <dbReference type="NCBI Taxonomy" id="2874970"/>
    <lineage>
        <taxon>Eukaryota</taxon>
        <taxon>Sar</taxon>
        <taxon>Stramenopiles</taxon>
        <taxon>Oomycota</taxon>
        <taxon>Peronosporomycetes</taxon>
        <taxon>Peronosporales</taxon>
        <taxon>Peronosporaceae</taxon>
        <taxon>Peronospora</taxon>
    </lineage>
</organism>
<dbReference type="EMBL" id="CAKLBY020000258">
    <property type="protein sequence ID" value="CAK7940373.1"/>
    <property type="molecule type" value="Genomic_DNA"/>
</dbReference>
<gene>
    <name evidence="2" type="ORF">PM001_LOCUS25523</name>
</gene>
<proteinExistence type="predicted"/>
<sequence length="102" mass="11749">MVQTKIVIVLTSVRRDGSGDARMASVKEFQRQKDQTQVRTRQKKNDCEFPELGPGYRRMMEEHPSSANTWSLAQQALSIPLCRQRTIWVVQQPSCKSRASNR</sequence>
<dbReference type="Proteomes" id="UP001162060">
    <property type="component" value="Unassembled WGS sequence"/>
</dbReference>
<protein>
    <submittedName>
        <fullName evidence="2">Uncharacterized protein</fullName>
    </submittedName>
</protein>
<name>A0AAV1V3N6_9STRA</name>
<reference evidence="2" key="1">
    <citation type="submission" date="2024-01" db="EMBL/GenBank/DDBJ databases">
        <authorList>
            <person name="Webb A."/>
        </authorList>
    </citation>
    <scope>NUCLEOTIDE SEQUENCE</scope>
    <source>
        <strain evidence="2">Pm1</strain>
    </source>
</reference>
<evidence type="ECO:0000256" key="1">
    <source>
        <dbReference type="SAM" id="MobiDB-lite"/>
    </source>
</evidence>
<dbReference type="AlphaFoldDB" id="A0AAV1V3N6"/>
<evidence type="ECO:0000313" key="3">
    <source>
        <dbReference type="Proteomes" id="UP001162060"/>
    </source>
</evidence>
<feature type="region of interest" description="Disordered" evidence="1">
    <location>
        <begin position="28"/>
        <end position="56"/>
    </location>
</feature>
<accession>A0AAV1V3N6</accession>
<comment type="caution">
    <text evidence="2">The sequence shown here is derived from an EMBL/GenBank/DDBJ whole genome shotgun (WGS) entry which is preliminary data.</text>
</comment>